<evidence type="ECO:0000256" key="1">
    <source>
        <dbReference type="ARBA" id="ARBA00022679"/>
    </source>
</evidence>
<proteinExistence type="predicted"/>
<protein>
    <recommendedName>
        <fullName evidence="3">Carbohydrate kinase FGGY C-terminal domain-containing protein</fullName>
    </recommendedName>
</protein>
<dbReference type="InterPro" id="IPR050406">
    <property type="entry name" value="FGGY_Carb_Kinase"/>
</dbReference>
<dbReference type="PANTHER" id="PTHR43095">
    <property type="entry name" value="SUGAR KINASE"/>
    <property type="match status" value="1"/>
</dbReference>
<sequence>MVPAGSVVGGVSRGVAQTLNLPEGLPVIACGGDSQASLVATGRFEPGDVGVVAGYTVPIFMGVERGVADEAKRVWFTLHAEPGVKLVECNAGPLGKLFEWFVKAFRVSGYEELEKLASLSPIGSRGVRVRLYPSVMDASRLSERDVRGFVVLPPLVLPGAEGAELSDLSRGLFEFVAMSIRANIELAAQVCGRRPGVVRLVGGLTRLRLLREMLPHILRSPLAVATRYYSGSLGCAIMAAAALGYFRDWSEAAAAMSPLERLSPDDALASEYQAVYTSWEDFYMRFEGV</sequence>
<dbReference type="Pfam" id="PF02782">
    <property type="entry name" value="FGGY_C"/>
    <property type="match status" value="1"/>
</dbReference>
<dbReference type="EMBL" id="DTIB01000111">
    <property type="protein sequence ID" value="HGB25675.1"/>
    <property type="molecule type" value="Genomic_DNA"/>
</dbReference>
<keyword evidence="1" id="KW-0808">Transferase</keyword>
<organism evidence="4">
    <name type="scientific">Thermofilum pendens</name>
    <dbReference type="NCBI Taxonomy" id="2269"/>
    <lineage>
        <taxon>Archaea</taxon>
        <taxon>Thermoproteota</taxon>
        <taxon>Thermoprotei</taxon>
        <taxon>Thermofilales</taxon>
        <taxon>Thermofilaceae</taxon>
        <taxon>Thermofilum</taxon>
    </lineage>
</organism>
<evidence type="ECO:0000259" key="3">
    <source>
        <dbReference type="Pfam" id="PF02782"/>
    </source>
</evidence>
<dbReference type="InterPro" id="IPR043129">
    <property type="entry name" value="ATPase_NBD"/>
</dbReference>
<gene>
    <name evidence="4" type="ORF">ENV88_06615</name>
</gene>
<dbReference type="InterPro" id="IPR018485">
    <property type="entry name" value="FGGY_C"/>
</dbReference>
<keyword evidence="2" id="KW-0418">Kinase</keyword>
<name>A0A7C3SP83_THEPE</name>
<dbReference type="PANTHER" id="PTHR43095:SF5">
    <property type="entry name" value="XYLULOSE KINASE"/>
    <property type="match status" value="1"/>
</dbReference>
<dbReference type="Gene3D" id="3.30.420.40">
    <property type="match status" value="2"/>
</dbReference>
<dbReference type="GO" id="GO:0016301">
    <property type="term" value="F:kinase activity"/>
    <property type="evidence" value="ECO:0007669"/>
    <property type="project" value="UniProtKB-KW"/>
</dbReference>
<evidence type="ECO:0000256" key="2">
    <source>
        <dbReference type="ARBA" id="ARBA00022777"/>
    </source>
</evidence>
<dbReference type="GO" id="GO:0005975">
    <property type="term" value="P:carbohydrate metabolic process"/>
    <property type="evidence" value="ECO:0007669"/>
    <property type="project" value="InterPro"/>
</dbReference>
<reference evidence="4" key="1">
    <citation type="journal article" date="2020" name="mSystems">
        <title>Genome- and Community-Level Interaction Insights into Carbon Utilization and Element Cycling Functions of Hydrothermarchaeota in Hydrothermal Sediment.</title>
        <authorList>
            <person name="Zhou Z."/>
            <person name="Liu Y."/>
            <person name="Xu W."/>
            <person name="Pan J."/>
            <person name="Luo Z.H."/>
            <person name="Li M."/>
        </authorList>
    </citation>
    <scope>NUCLEOTIDE SEQUENCE [LARGE SCALE GENOMIC DNA]</scope>
    <source>
        <strain evidence="4">SpSt-8</strain>
    </source>
</reference>
<accession>A0A7C3SP83</accession>
<dbReference type="AlphaFoldDB" id="A0A7C3SP83"/>
<dbReference type="SUPFAM" id="SSF53067">
    <property type="entry name" value="Actin-like ATPase domain"/>
    <property type="match status" value="1"/>
</dbReference>
<feature type="domain" description="Carbohydrate kinase FGGY C-terminal" evidence="3">
    <location>
        <begin position="162"/>
        <end position="242"/>
    </location>
</feature>
<comment type="caution">
    <text evidence="4">The sequence shown here is derived from an EMBL/GenBank/DDBJ whole genome shotgun (WGS) entry which is preliminary data.</text>
</comment>
<evidence type="ECO:0000313" key="4">
    <source>
        <dbReference type="EMBL" id="HGB25675.1"/>
    </source>
</evidence>